<dbReference type="PIRSF" id="PIRSF002070">
    <property type="entry name" value="SSB"/>
    <property type="match status" value="1"/>
</dbReference>
<dbReference type="AlphaFoldDB" id="A0AAJ1WFM4"/>
<dbReference type="Pfam" id="PF00436">
    <property type="entry name" value="SSB"/>
    <property type="match status" value="1"/>
</dbReference>
<dbReference type="EMBL" id="JAUSUC010000004">
    <property type="protein sequence ID" value="MDQ0214112.1"/>
    <property type="molecule type" value="Genomic_DNA"/>
</dbReference>
<dbReference type="PANTHER" id="PTHR10302:SF27">
    <property type="entry name" value="SINGLE-STRANDED DNA-BINDING PROTEIN"/>
    <property type="match status" value="1"/>
</dbReference>
<organism evidence="4 5">
    <name type="scientific">Oikeobacillus pervagus</name>
    <dbReference type="NCBI Taxonomy" id="1325931"/>
    <lineage>
        <taxon>Bacteria</taxon>
        <taxon>Bacillati</taxon>
        <taxon>Bacillota</taxon>
        <taxon>Bacilli</taxon>
        <taxon>Bacillales</taxon>
        <taxon>Bacillaceae</taxon>
        <taxon>Oikeobacillus</taxon>
    </lineage>
</organism>
<dbReference type="HAMAP" id="MF_00984">
    <property type="entry name" value="SSB"/>
    <property type="match status" value="1"/>
</dbReference>
<evidence type="ECO:0000256" key="2">
    <source>
        <dbReference type="HAMAP-Rule" id="MF_00984"/>
    </source>
</evidence>
<evidence type="ECO:0000313" key="4">
    <source>
        <dbReference type="EMBL" id="MDQ0214112.1"/>
    </source>
</evidence>
<dbReference type="Proteomes" id="UP001237207">
    <property type="component" value="Unassembled WGS sequence"/>
</dbReference>
<evidence type="ECO:0000313" key="5">
    <source>
        <dbReference type="Proteomes" id="UP001237207"/>
    </source>
</evidence>
<dbReference type="SUPFAM" id="SSF50249">
    <property type="entry name" value="Nucleic acid-binding proteins"/>
    <property type="match status" value="1"/>
</dbReference>
<comment type="subunit">
    <text evidence="2">Homotetramer.</text>
</comment>
<comment type="caution">
    <text evidence="4">The sequence shown here is derived from an EMBL/GenBank/DDBJ whole genome shotgun (WGS) entry which is preliminary data.</text>
</comment>
<dbReference type="InterPro" id="IPR012340">
    <property type="entry name" value="NA-bd_OB-fold"/>
</dbReference>
<dbReference type="PROSITE" id="PS50935">
    <property type="entry name" value="SSB"/>
    <property type="match status" value="1"/>
</dbReference>
<gene>
    <name evidence="4" type="ORF">J2S13_000508</name>
</gene>
<accession>A0AAJ1WFM4</accession>
<dbReference type="GO" id="GO:0006260">
    <property type="term" value="P:DNA replication"/>
    <property type="evidence" value="ECO:0007669"/>
    <property type="project" value="InterPro"/>
</dbReference>
<proteinExistence type="inferred from homology"/>
<dbReference type="InterPro" id="IPR000424">
    <property type="entry name" value="Primosome_PriB/ssb"/>
</dbReference>
<evidence type="ECO:0000256" key="1">
    <source>
        <dbReference type="ARBA" id="ARBA00023125"/>
    </source>
</evidence>
<evidence type="ECO:0000256" key="3">
    <source>
        <dbReference type="PIRNR" id="PIRNR002070"/>
    </source>
</evidence>
<dbReference type="GO" id="GO:0003697">
    <property type="term" value="F:single-stranded DNA binding"/>
    <property type="evidence" value="ECO:0007669"/>
    <property type="project" value="UniProtKB-UniRule"/>
</dbReference>
<dbReference type="PANTHER" id="PTHR10302">
    <property type="entry name" value="SINGLE-STRANDED DNA-BINDING PROTEIN"/>
    <property type="match status" value="1"/>
</dbReference>
<dbReference type="InterPro" id="IPR011344">
    <property type="entry name" value="ssDNA-bd"/>
</dbReference>
<dbReference type="NCBIfam" id="TIGR00621">
    <property type="entry name" value="ssb"/>
    <property type="match status" value="1"/>
</dbReference>
<keyword evidence="1 2" id="KW-0238">DNA-binding</keyword>
<dbReference type="GO" id="GO:0009295">
    <property type="term" value="C:nucleoid"/>
    <property type="evidence" value="ECO:0007669"/>
    <property type="project" value="TreeGrafter"/>
</dbReference>
<reference evidence="4" key="1">
    <citation type="submission" date="2023-07" db="EMBL/GenBank/DDBJ databases">
        <title>Genomic Encyclopedia of Type Strains, Phase IV (KMG-IV): sequencing the most valuable type-strain genomes for metagenomic binning, comparative biology and taxonomic classification.</title>
        <authorList>
            <person name="Goeker M."/>
        </authorList>
    </citation>
    <scope>NUCLEOTIDE SEQUENCE</scope>
    <source>
        <strain evidence="4">DSM 23947</strain>
    </source>
</reference>
<dbReference type="RefSeq" id="WP_307256103.1">
    <property type="nucleotide sequence ID" value="NZ_JAUSUC010000004.1"/>
</dbReference>
<keyword evidence="5" id="KW-1185">Reference proteome</keyword>
<comment type="caution">
    <text evidence="2">Lacks conserved residue(s) required for the propagation of feature annotation.</text>
</comment>
<name>A0AAJ1WFM4_9BACI</name>
<dbReference type="Gene3D" id="2.40.50.140">
    <property type="entry name" value="Nucleic acid-binding proteins"/>
    <property type="match status" value="1"/>
</dbReference>
<dbReference type="CDD" id="cd04496">
    <property type="entry name" value="SSB_OBF"/>
    <property type="match status" value="1"/>
</dbReference>
<protein>
    <recommendedName>
        <fullName evidence="2 3">Single-stranded DNA-binding protein</fullName>
        <shortName evidence="2">SSB</shortName>
    </recommendedName>
</protein>
<sequence length="121" mass="14061">MMNHVTLVGRLTKDPELRYTNDGRAFLNIIVAVNRHFRSKKSEGNDTDFILCTIWNKTAENTSKYCEKGSLVGIIGHLRTRSYENQEGRKVYVTEVLVNSIRFLSRKQQEEQEEVPLLEFP</sequence>